<dbReference type="Gene3D" id="3.60.60.10">
    <property type="entry name" value="Penicillin V Acylase, Chain A"/>
    <property type="match status" value="1"/>
</dbReference>
<dbReference type="Proteomes" id="UP000614714">
    <property type="component" value="Unassembled WGS sequence"/>
</dbReference>
<name>A0ABS0YG99_9BACT</name>
<dbReference type="PANTHER" id="PTHR17985">
    <property type="entry name" value="SER/THR-RICH PROTEIN T10 IN DGCR REGION"/>
    <property type="match status" value="1"/>
</dbReference>
<evidence type="ECO:0000313" key="1">
    <source>
        <dbReference type="EMBL" id="MBJ6750917.1"/>
    </source>
</evidence>
<reference evidence="1 2" key="1">
    <citation type="submission" date="2020-12" db="EMBL/GenBank/DDBJ databases">
        <title>Geomonas sp. Red421, isolated from paddy soil.</title>
        <authorList>
            <person name="Xu Z."/>
            <person name="Zhang Z."/>
            <person name="Masuda Y."/>
            <person name="Itoh H."/>
            <person name="Senoo K."/>
        </authorList>
    </citation>
    <scope>NUCLEOTIDE SEQUENCE [LARGE SCALE GENOMIC DNA]</scope>
    <source>
        <strain evidence="1 2">Red421</strain>
    </source>
</reference>
<comment type="caution">
    <text evidence="1">The sequence shown here is derived from an EMBL/GenBank/DDBJ whole genome shotgun (WGS) entry which is preliminary data.</text>
</comment>
<dbReference type="PANTHER" id="PTHR17985:SF8">
    <property type="entry name" value="TRANSPORT AND GOLGI ORGANIZATION PROTEIN 2 HOMOLOG"/>
    <property type="match status" value="1"/>
</dbReference>
<dbReference type="Pfam" id="PF05742">
    <property type="entry name" value="TANGO2"/>
    <property type="match status" value="1"/>
</dbReference>
<protein>
    <submittedName>
        <fullName evidence="1">NRDE family protein</fullName>
    </submittedName>
</protein>
<keyword evidence="2" id="KW-1185">Reference proteome</keyword>
<organism evidence="1 2">
    <name type="scientific">Geomonas anaerohicana</name>
    <dbReference type="NCBI Taxonomy" id="2798583"/>
    <lineage>
        <taxon>Bacteria</taxon>
        <taxon>Pseudomonadati</taxon>
        <taxon>Thermodesulfobacteriota</taxon>
        <taxon>Desulfuromonadia</taxon>
        <taxon>Geobacterales</taxon>
        <taxon>Geobacteraceae</taxon>
        <taxon>Geomonas</taxon>
    </lineage>
</organism>
<gene>
    <name evidence="1" type="ORF">JFN91_11890</name>
</gene>
<dbReference type="InterPro" id="IPR008551">
    <property type="entry name" value="TANGO2"/>
</dbReference>
<sequence length="252" mass="28173">MCTLLLAYRAHPQYRLVIAANRDEYYQRPTQPAHFWQDTPHIFAGRDLVHGGTWLGVTATGRIAALTNYRDPSDLHRHGPSSRGQLVRDFLVQEAGGEEYLAQLRGGGIPYGGYNLLVGDSERLFCYSNKSDRVLPIEPGIHGLSNHLLDTPWPKVRCGKDGLARILSREEFEVEELFALLADRAHPPDQELPDTGVGLELERMLSPIFITSPQYGTRSSTVLLVDNAGKATFIERSFEGGVATDRQAQFQW</sequence>
<accession>A0ABS0YG99</accession>
<proteinExistence type="predicted"/>
<dbReference type="EMBL" id="JAEMHL010000005">
    <property type="protein sequence ID" value="MBJ6750917.1"/>
    <property type="molecule type" value="Genomic_DNA"/>
</dbReference>
<evidence type="ECO:0000313" key="2">
    <source>
        <dbReference type="Proteomes" id="UP000614714"/>
    </source>
</evidence>
<dbReference type="RefSeq" id="WP_199389405.1">
    <property type="nucleotide sequence ID" value="NZ_JAEMHL010000005.1"/>
</dbReference>